<dbReference type="GO" id="GO:0030313">
    <property type="term" value="C:cell envelope"/>
    <property type="evidence" value="ECO:0007669"/>
    <property type="project" value="UniProtKB-SubCell"/>
</dbReference>
<reference evidence="3 4" key="1">
    <citation type="submission" date="2018-03" db="EMBL/GenBank/DDBJ databases">
        <title>Massilia armeniaca sp. nov., isolated from desert soil.</title>
        <authorList>
            <person name="Huang H."/>
            <person name="Ren M."/>
        </authorList>
    </citation>
    <scope>NUCLEOTIDE SEQUENCE [LARGE SCALE GENOMIC DNA]</scope>
    <source>
        <strain evidence="3 4">ZMN-3</strain>
    </source>
</reference>
<gene>
    <name evidence="3" type="ORF">C9I28_11275</name>
</gene>
<evidence type="ECO:0000259" key="2">
    <source>
        <dbReference type="Pfam" id="PF07940"/>
    </source>
</evidence>
<dbReference type="Proteomes" id="UP000240505">
    <property type="component" value="Chromosome"/>
</dbReference>
<dbReference type="Pfam" id="PF07940">
    <property type="entry name" value="Hepar_II_III_C"/>
    <property type="match status" value="1"/>
</dbReference>
<dbReference type="Gene3D" id="1.50.10.100">
    <property type="entry name" value="Chondroitin AC/alginate lyase"/>
    <property type="match status" value="1"/>
</dbReference>
<dbReference type="GO" id="GO:0016829">
    <property type="term" value="F:lyase activity"/>
    <property type="evidence" value="ECO:0007669"/>
    <property type="project" value="InterPro"/>
</dbReference>
<dbReference type="OrthoDB" id="9147455at2"/>
<dbReference type="InterPro" id="IPR008929">
    <property type="entry name" value="Chondroitin_lyas"/>
</dbReference>
<dbReference type="InterPro" id="IPR012480">
    <property type="entry name" value="Hepar_II_III_C"/>
</dbReference>
<comment type="subcellular location">
    <subcellularLocation>
        <location evidence="1">Cell envelope</location>
    </subcellularLocation>
</comment>
<evidence type="ECO:0000313" key="3">
    <source>
        <dbReference type="EMBL" id="AVR96225.1"/>
    </source>
</evidence>
<organism evidence="3 4">
    <name type="scientific">Pseudoduganella armeniaca</name>
    <dbReference type="NCBI Taxonomy" id="2072590"/>
    <lineage>
        <taxon>Bacteria</taxon>
        <taxon>Pseudomonadati</taxon>
        <taxon>Pseudomonadota</taxon>
        <taxon>Betaproteobacteria</taxon>
        <taxon>Burkholderiales</taxon>
        <taxon>Oxalobacteraceae</taxon>
        <taxon>Telluria group</taxon>
        <taxon>Pseudoduganella</taxon>
    </lineage>
</organism>
<accession>A0A2R4C9G6</accession>
<dbReference type="AlphaFoldDB" id="A0A2R4C9G6"/>
<dbReference type="RefSeq" id="WP_107141573.1">
    <property type="nucleotide sequence ID" value="NZ_CP028324.1"/>
</dbReference>
<dbReference type="KEGG" id="masz:C9I28_11275"/>
<evidence type="ECO:0000256" key="1">
    <source>
        <dbReference type="ARBA" id="ARBA00004196"/>
    </source>
</evidence>
<evidence type="ECO:0000313" key="4">
    <source>
        <dbReference type="Proteomes" id="UP000240505"/>
    </source>
</evidence>
<name>A0A2R4C9G6_9BURK</name>
<dbReference type="EMBL" id="CP028324">
    <property type="protein sequence ID" value="AVR96225.1"/>
    <property type="molecule type" value="Genomic_DNA"/>
</dbReference>
<keyword evidence="4" id="KW-1185">Reference proteome</keyword>
<feature type="domain" description="Heparinase II/III-like C-terminal" evidence="2">
    <location>
        <begin position="633"/>
        <end position="707"/>
    </location>
</feature>
<sequence length="1048" mass="114125">MSPLLGRLGVAVAVSGIFAGSAQALPRELNPDHPRLFTSIDDLRRLISEVPLLNSALPNDVNAPAPVVFPSKKGRLSFKLKPSKLTREDGAEAVIFGDINNPETGIFLRYRPSQDVDALLQFAIKVKDSTSLVAADTLAVPADVETTFDLTWDVATGKAVFKIGAREFTRTLPAGFDLSKQPFLFGGRRGDAMSEFHLYGELGNEIQTPATGSPNLEMGAAWRGLLAAASNHGNGFSTCLKPTNANDAPSPCKQHTGSRAEITELAKTIAFAYRLTGKDEYLQAARNHLKLFYMINGGQFTVKNAAGENVPSNPGTGGEWSMSSRVGAMGVYYDWLFNVLDPAEKTALREAIKQTVQFDNAGKDDLRYSVCGPDELLSASFSCKSDWTAQYGPNYIARNYISGHTQAAQFGTLLGLLAIRDEMTEVDPMIDTIHQHFRDGYLPARAAISYKDHSAADAWLKTASWGGHQTLFSYNGTSAGELPERVLVWQRAFKKDKDGNEIFQAPWLPYLMSPYIYGFRGDGTFPASGDNFTDFKLGESDIALMALSAARNGDKVAYGFYREQILSRRRMSHDRSLWERLILPTAATQQTESPAGLPLSAHYSVGGNVLMRDSWDYPNAALLDFKSSSFISENHHHMDQNSFSLFYKAPLLVDSGQYDSYESVHWKNYSTRTVAHNSIVVYDSKEKFVYPYAKTEFRSNDGGQWFDGRDPYPTYTEINGSHKLDGVTAYEEGGSYAYVQGDATKAYKRGTATESPKLNPDAGFLRSLVYLRPAGRQNTTSAKAIVVVFDKVRTGGTEALAATSLLHTVHKPVAKSEPSGSAGRYTYAFPSDESTFTVRNGGGMATVQALLPKGGKVTLVGGLNYGGNSCKQVGLTDKVLTVKGSSGDCRYLAPGTIGNVTDWYNYTPEGADGIGPDNGVWRLEITPTPTPAAGAAQYFLNVIRVADSSAGETGQATVPTDETATLIDTGPETVAVQVGTDRRIVFNGGTRIDMWPVWKHGAFQGTTQVFGLIPNQWYAFVDHNGMKALKPYVGQDYKSSPAGVITIR</sequence>
<protein>
    <recommendedName>
        <fullName evidence="2">Heparinase II/III-like C-terminal domain-containing protein</fullName>
    </recommendedName>
</protein>
<dbReference type="SUPFAM" id="SSF48230">
    <property type="entry name" value="Chondroitin AC/alginate lyase"/>
    <property type="match status" value="1"/>
</dbReference>
<proteinExistence type="predicted"/>
<dbReference type="Gene3D" id="2.70.98.70">
    <property type="match status" value="1"/>
</dbReference>